<dbReference type="OrthoDB" id="7870844at2"/>
<dbReference type="EMBL" id="CP039691">
    <property type="protein sequence ID" value="QCI98867.1"/>
    <property type="molecule type" value="Genomic_DNA"/>
</dbReference>
<evidence type="ECO:0000256" key="1">
    <source>
        <dbReference type="SAM" id="MobiDB-lite"/>
    </source>
</evidence>
<evidence type="ECO:0000313" key="6">
    <source>
        <dbReference type="Proteomes" id="UP000826513"/>
    </source>
</evidence>
<proteinExistence type="predicted"/>
<evidence type="ECO:0000256" key="2">
    <source>
        <dbReference type="SAM" id="Phobius"/>
    </source>
</evidence>
<protein>
    <recommendedName>
        <fullName evidence="7">Biotin transporter BioY</fullName>
    </recommendedName>
</protein>
<dbReference type="Proteomes" id="UP000826513">
    <property type="component" value="Chromosome 1"/>
</dbReference>
<dbReference type="EMBL" id="CP072167">
    <property type="protein sequence ID" value="QYA08245.1"/>
    <property type="molecule type" value="Genomic_DNA"/>
</dbReference>
<feature type="region of interest" description="Disordered" evidence="1">
    <location>
        <begin position="1"/>
        <end position="20"/>
    </location>
</feature>
<evidence type="ECO:0008006" key="7">
    <source>
        <dbReference type="Google" id="ProtNLM"/>
    </source>
</evidence>
<name>A0A4D7DTF4_9HYPH</name>
<accession>A0A4D7DTF4</accession>
<feature type="compositionally biased region" description="Low complexity" evidence="1">
    <location>
        <begin position="93"/>
        <end position="108"/>
    </location>
</feature>
<keyword evidence="2" id="KW-1133">Transmembrane helix</keyword>
<evidence type="ECO:0000313" key="5">
    <source>
        <dbReference type="Proteomes" id="UP000298545"/>
    </source>
</evidence>
<reference evidence="3 5" key="1">
    <citation type="submission" date="2019-04" db="EMBL/GenBank/DDBJ databases">
        <title>Complete genome sequence of Agrobacterium larrymoorei CFBP5473.</title>
        <authorList>
            <person name="Haryono M."/>
            <person name="Chou L."/>
            <person name="Lin Y.-C."/>
            <person name="Lai E.-M."/>
            <person name="Kuo C.-H."/>
        </authorList>
    </citation>
    <scope>NUCLEOTIDE SEQUENCE [LARGE SCALE GENOMIC DNA]</scope>
    <source>
        <strain evidence="3 5">CFBP5473</strain>
    </source>
</reference>
<organism evidence="3 5">
    <name type="scientific">Agrobacterium larrymoorei</name>
    <dbReference type="NCBI Taxonomy" id="160699"/>
    <lineage>
        <taxon>Bacteria</taxon>
        <taxon>Pseudomonadati</taxon>
        <taxon>Pseudomonadota</taxon>
        <taxon>Alphaproteobacteria</taxon>
        <taxon>Hyphomicrobiales</taxon>
        <taxon>Rhizobiaceae</taxon>
        <taxon>Rhizobium/Agrobacterium group</taxon>
        <taxon>Agrobacterium</taxon>
    </lineage>
</organism>
<feature type="region of interest" description="Disordered" evidence="1">
    <location>
        <begin position="81"/>
        <end position="146"/>
    </location>
</feature>
<feature type="transmembrane region" description="Helical" evidence="2">
    <location>
        <begin position="188"/>
        <end position="210"/>
    </location>
</feature>
<dbReference type="KEGG" id="alf:CFBP5473_13755"/>
<evidence type="ECO:0000313" key="3">
    <source>
        <dbReference type="EMBL" id="QCI98867.1"/>
    </source>
</evidence>
<dbReference type="RefSeq" id="WP_027676008.1">
    <property type="nucleotide sequence ID" value="NZ_CP039691.1"/>
</dbReference>
<reference evidence="4 6" key="2">
    <citation type="submission" date="2021-03" db="EMBL/GenBank/DDBJ databases">
        <title>Rapid diversification of plasmids in a genus of pathogenic and nitrogen fixing bacteria.</title>
        <authorList>
            <person name="Weisberg A.J."/>
            <person name="Miller M."/>
            <person name="Ream W."/>
            <person name="Grunwald N.J."/>
            <person name="Chang J.H."/>
        </authorList>
    </citation>
    <scope>NUCLEOTIDE SEQUENCE [LARGE SCALE GENOMIC DNA]</scope>
    <source>
        <strain evidence="4 6">AF3.44</strain>
    </source>
</reference>
<dbReference type="Proteomes" id="UP000298545">
    <property type="component" value="Chromosome circular"/>
</dbReference>
<dbReference type="AlphaFoldDB" id="A0A4D7DTF4"/>
<keyword evidence="6" id="KW-1185">Reference proteome</keyword>
<sequence length="404" mass="43979">MSGLETAIRNALEKSDRSNAEVRARIYQSSRQALEAGLRKQGVDDPNVVAQQRQRLEGLIHAIETEERNRLLDVVEDHVRREAARTPPPPVPQQTQRPADSSAAPSVAPERRHEDDVDEAAMAVEPELRSEKRGHVAPQPAPSMDDFRVERSDDALRNMTSSAGPSFEASSLAFKPERAAKARRKRGIITRLFIWFTFLAFIALGAWWVYSSGLLLSPADRDTSVPNPPPQVQSEDFNGHEATPEPTLSAGRGFSSDWQEVYNAERGNAGLQPGSLAGVEDVVTGGGKAVRVTSRTAEQGGNIAIAVPVDVLREMAGKSSTIAITLQSASDRQTQVSVACDFGSLGDCSRHRFTATQERADMLINVNFDRAMAPNTPGRILINSDIDGSARPINLYSVRILPGE</sequence>
<evidence type="ECO:0000313" key="4">
    <source>
        <dbReference type="EMBL" id="QYA08245.1"/>
    </source>
</evidence>
<feature type="compositionally biased region" description="Basic and acidic residues" evidence="1">
    <location>
        <begin position="11"/>
        <end position="20"/>
    </location>
</feature>
<keyword evidence="2" id="KW-0472">Membrane</keyword>
<gene>
    <name evidence="3" type="ORF">CFBP5473_13755</name>
    <name evidence="4" type="ORF">J5285_05985</name>
</gene>
<feature type="region of interest" description="Disordered" evidence="1">
    <location>
        <begin position="222"/>
        <end position="252"/>
    </location>
</feature>
<keyword evidence="2" id="KW-0812">Transmembrane</keyword>